<evidence type="ECO:0000256" key="6">
    <source>
        <dbReference type="ARBA" id="ARBA00023242"/>
    </source>
</evidence>
<feature type="region of interest" description="Disordered" evidence="9">
    <location>
        <begin position="1"/>
        <end position="52"/>
    </location>
</feature>
<dbReference type="SMART" id="SM00380">
    <property type="entry name" value="AP2"/>
    <property type="match status" value="2"/>
</dbReference>
<dbReference type="EMBL" id="CAMGYJ010000009">
    <property type="protein sequence ID" value="CAI0476481.1"/>
    <property type="molecule type" value="Genomic_DNA"/>
</dbReference>
<sequence>MDRAVFGSTQQLHYSQRQSSYDSSSSASNGSGTTSSDNQQHQLAAEVPKKRTGRRVFRETRHPVYRGVRSRKGDKWVCELREPTTGTRVWLGTHATAEMAARAHDVAALAYRGKSACLNFADSAWRLPVPASTDQLDVRRAAAEAAAIQQLHQSSESSSSSPSGKTLPGNQQHQLAAEMPKKRTGRRVFRETRHPVYRGVRSRKGSKWVCELREPNTGTRVWLGTHATPEMAARAHDVAALAYRGMSACLNFADSAWRLPVPASADQEDIRRAAAEAAEMFRPAGPATPAEQVEECKDNGDDIDSSNDTNIVLRKVEAEEEEEEEELEMPRLLSEMAEGPLLSPPPSYGYGGGRGGVEESCDCDANGGYDWTLWNH</sequence>
<feature type="domain" description="AP2/ERF" evidence="10">
    <location>
        <begin position="64"/>
        <end position="121"/>
    </location>
</feature>
<dbReference type="SUPFAM" id="SSF54171">
    <property type="entry name" value="DNA-binding domain"/>
    <property type="match status" value="2"/>
</dbReference>
<organism evidence="11 12">
    <name type="scientific">Linum tenue</name>
    <dbReference type="NCBI Taxonomy" id="586396"/>
    <lineage>
        <taxon>Eukaryota</taxon>
        <taxon>Viridiplantae</taxon>
        <taxon>Streptophyta</taxon>
        <taxon>Embryophyta</taxon>
        <taxon>Tracheophyta</taxon>
        <taxon>Spermatophyta</taxon>
        <taxon>Magnoliopsida</taxon>
        <taxon>eudicotyledons</taxon>
        <taxon>Gunneridae</taxon>
        <taxon>Pentapetalae</taxon>
        <taxon>rosids</taxon>
        <taxon>fabids</taxon>
        <taxon>Malpighiales</taxon>
        <taxon>Linaceae</taxon>
        <taxon>Linum</taxon>
    </lineage>
</organism>
<dbReference type="Proteomes" id="UP001154282">
    <property type="component" value="Unassembled WGS sequence"/>
</dbReference>
<protein>
    <recommendedName>
        <fullName evidence="10">AP2/ERF domain-containing protein</fullName>
    </recommendedName>
</protein>
<dbReference type="InterPro" id="IPR036955">
    <property type="entry name" value="AP2/ERF_dom_sf"/>
</dbReference>
<dbReference type="AlphaFoldDB" id="A0AAV0Q237"/>
<dbReference type="PRINTS" id="PR00367">
    <property type="entry name" value="ETHRSPELEMNT"/>
</dbReference>
<evidence type="ECO:0000256" key="5">
    <source>
        <dbReference type="ARBA" id="ARBA00023163"/>
    </source>
</evidence>
<comment type="subcellular location">
    <subcellularLocation>
        <location evidence="1">Nucleus</location>
    </subcellularLocation>
</comment>
<keyword evidence="6" id="KW-0539">Nucleus</keyword>
<comment type="similarity">
    <text evidence="7">Belongs to the AP2/ERF transcription factor family. ERF subfamily.</text>
</comment>
<dbReference type="Pfam" id="PF00847">
    <property type="entry name" value="AP2"/>
    <property type="match status" value="2"/>
</dbReference>
<feature type="compositionally biased region" description="Low complexity" evidence="9">
    <location>
        <begin position="14"/>
        <end position="38"/>
    </location>
</feature>
<dbReference type="Gene3D" id="3.30.730.10">
    <property type="entry name" value="AP2/ERF domain"/>
    <property type="match status" value="2"/>
</dbReference>
<keyword evidence="4" id="KW-0010">Activator</keyword>
<evidence type="ECO:0000256" key="1">
    <source>
        <dbReference type="ARBA" id="ARBA00004123"/>
    </source>
</evidence>
<evidence type="ECO:0000256" key="3">
    <source>
        <dbReference type="ARBA" id="ARBA00023125"/>
    </source>
</evidence>
<proteinExistence type="inferred from homology"/>
<feature type="compositionally biased region" description="Low complexity" evidence="9">
    <location>
        <begin position="154"/>
        <end position="163"/>
    </location>
</feature>
<keyword evidence="2" id="KW-0805">Transcription regulation</keyword>
<evidence type="ECO:0000259" key="10">
    <source>
        <dbReference type="PROSITE" id="PS51032"/>
    </source>
</evidence>
<dbReference type="PANTHER" id="PTHR31839">
    <property type="entry name" value="DEHYDRATION-RESPONSIVE ELEMENT-BINDING PROTEIN 1D"/>
    <property type="match status" value="1"/>
</dbReference>
<evidence type="ECO:0000256" key="9">
    <source>
        <dbReference type="SAM" id="MobiDB-lite"/>
    </source>
</evidence>
<evidence type="ECO:0000256" key="4">
    <source>
        <dbReference type="ARBA" id="ARBA00023159"/>
    </source>
</evidence>
<evidence type="ECO:0000313" key="12">
    <source>
        <dbReference type="Proteomes" id="UP001154282"/>
    </source>
</evidence>
<gene>
    <name evidence="11" type="ORF">LITE_LOCUS40801</name>
</gene>
<dbReference type="PANTHER" id="PTHR31839:SF2">
    <property type="entry name" value="DEHYDRATION-RESPONSIVE ELEMENT-BINDING PROTEIN 1D"/>
    <property type="match status" value="1"/>
</dbReference>
<name>A0AAV0Q237_9ROSI</name>
<dbReference type="GO" id="GO:0005634">
    <property type="term" value="C:nucleus"/>
    <property type="evidence" value="ECO:0007669"/>
    <property type="project" value="UniProtKB-SubCell"/>
</dbReference>
<feature type="region of interest" description="Disordered" evidence="9">
    <location>
        <begin position="149"/>
        <end position="186"/>
    </location>
</feature>
<dbReference type="GO" id="GO:0003677">
    <property type="term" value="F:DNA binding"/>
    <property type="evidence" value="ECO:0007669"/>
    <property type="project" value="UniProtKB-KW"/>
</dbReference>
<comment type="caution">
    <text evidence="11">The sequence shown here is derived from an EMBL/GenBank/DDBJ whole genome shotgun (WGS) entry which is preliminary data.</text>
</comment>
<dbReference type="InterPro" id="IPR045277">
    <property type="entry name" value="DRE1A-I"/>
</dbReference>
<dbReference type="CDD" id="cd00018">
    <property type="entry name" value="AP2"/>
    <property type="match status" value="2"/>
</dbReference>
<evidence type="ECO:0000256" key="7">
    <source>
        <dbReference type="ARBA" id="ARBA00024343"/>
    </source>
</evidence>
<keyword evidence="12" id="KW-1185">Reference proteome</keyword>
<dbReference type="GO" id="GO:0003700">
    <property type="term" value="F:DNA-binding transcription factor activity"/>
    <property type="evidence" value="ECO:0007669"/>
    <property type="project" value="InterPro"/>
</dbReference>
<dbReference type="InterPro" id="IPR016177">
    <property type="entry name" value="DNA-bd_dom_sf"/>
</dbReference>
<evidence type="ECO:0000313" key="11">
    <source>
        <dbReference type="EMBL" id="CAI0476481.1"/>
    </source>
</evidence>
<feature type="domain" description="AP2/ERF" evidence="10">
    <location>
        <begin position="196"/>
        <end position="253"/>
    </location>
</feature>
<keyword evidence="5" id="KW-0804">Transcription</keyword>
<evidence type="ECO:0000256" key="8">
    <source>
        <dbReference type="SAM" id="Coils"/>
    </source>
</evidence>
<feature type="coiled-coil region" evidence="8">
    <location>
        <begin position="306"/>
        <end position="335"/>
    </location>
</feature>
<reference evidence="11" key="1">
    <citation type="submission" date="2022-08" db="EMBL/GenBank/DDBJ databases">
        <authorList>
            <person name="Gutierrez-Valencia J."/>
        </authorList>
    </citation>
    <scope>NUCLEOTIDE SEQUENCE</scope>
</reference>
<dbReference type="InterPro" id="IPR001471">
    <property type="entry name" value="AP2/ERF_dom"/>
</dbReference>
<dbReference type="PROSITE" id="PS51032">
    <property type="entry name" value="AP2_ERF"/>
    <property type="match status" value="2"/>
</dbReference>
<evidence type="ECO:0000256" key="2">
    <source>
        <dbReference type="ARBA" id="ARBA00023015"/>
    </source>
</evidence>
<keyword evidence="3" id="KW-0238">DNA-binding</keyword>
<accession>A0AAV0Q237</accession>
<keyword evidence="8" id="KW-0175">Coiled coil</keyword>